<organism evidence="2 3">
    <name type="scientific">Lasiodiplodia hormozganensis</name>
    <dbReference type="NCBI Taxonomy" id="869390"/>
    <lineage>
        <taxon>Eukaryota</taxon>
        <taxon>Fungi</taxon>
        <taxon>Dikarya</taxon>
        <taxon>Ascomycota</taxon>
        <taxon>Pezizomycotina</taxon>
        <taxon>Dothideomycetes</taxon>
        <taxon>Dothideomycetes incertae sedis</taxon>
        <taxon>Botryosphaeriales</taxon>
        <taxon>Botryosphaeriaceae</taxon>
        <taxon>Lasiodiplodia</taxon>
    </lineage>
</organism>
<gene>
    <name evidence="2" type="ORF">DIS24_g9588</name>
</gene>
<feature type="region of interest" description="Disordered" evidence="1">
    <location>
        <begin position="1"/>
        <end position="23"/>
    </location>
</feature>
<evidence type="ECO:0000313" key="2">
    <source>
        <dbReference type="EMBL" id="KAK0640180.1"/>
    </source>
</evidence>
<feature type="region of interest" description="Disordered" evidence="1">
    <location>
        <begin position="47"/>
        <end position="124"/>
    </location>
</feature>
<comment type="caution">
    <text evidence="2">The sequence shown here is derived from an EMBL/GenBank/DDBJ whole genome shotgun (WGS) entry which is preliminary data.</text>
</comment>
<feature type="compositionally biased region" description="Low complexity" evidence="1">
    <location>
        <begin position="93"/>
        <end position="108"/>
    </location>
</feature>
<reference evidence="2" key="1">
    <citation type="submission" date="2023-06" db="EMBL/GenBank/DDBJ databases">
        <title>Multi-omics analyses reveal the molecular pathogenesis toolkit of Lasiodiplodia hormozganensis, a cross-kingdom pathogen.</title>
        <authorList>
            <person name="Felix C."/>
            <person name="Meneses R."/>
            <person name="Goncalves M.F.M."/>
            <person name="Tilleman L."/>
            <person name="Duarte A.S."/>
            <person name="Jorrin-Novo J.V."/>
            <person name="Van De Peer Y."/>
            <person name="Deforce D."/>
            <person name="Van Nieuwerburgh F."/>
            <person name="Esteves A.C."/>
            <person name="Alves A."/>
        </authorList>
    </citation>
    <scope>NUCLEOTIDE SEQUENCE</scope>
    <source>
        <strain evidence="2">CBS 339.90</strain>
    </source>
</reference>
<feature type="compositionally biased region" description="Acidic residues" evidence="1">
    <location>
        <begin position="184"/>
        <end position="196"/>
    </location>
</feature>
<evidence type="ECO:0000313" key="3">
    <source>
        <dbReference type="Proteomes" id="UP001175001"/>
    </source>
</evidence>
<protein>
    <submittedName>
        <fullName evidence="2">Uncharacterized protein</fullName>
    </submittedName>
</protein>
<sequence>MANPFPSDWSLTSPKEDTAPPAKQLPFTIRTFSFRNALNYCASQILSRFSPDDDSSPPALERSSSTRDSTPPSTPITPGKYTTSPAQSFGGRAVAVVPTPSSTTSTSAQSKRQHSQDELRSLSDSQLGLQLAILLPERMCESPMPVSEEEKPSCPPQLHAPQGQRHQRMTLRQSEGPPGAIPDLDLDAAQEVDEASSDGAALPEAEVSGGGSDNGGDGDYDAVMRLNAAAPAASRVASESCSRGGSCELAGNAPWRCVAPRDLLFA</sequence>
<proteinExistence type="predicted"/>
<feature type="compositionally biased region" description="Gly residues" evidence="1">
    <location>
        <begin position="208"/>
        <end position="217"/>
    </location>
</feature>
<dbReference type="AlphaFoldDB" id="A0AA39XUS3"/>
<dbReference type="EMBL" id="JAUJDW010000087">
    <property type="protein sequence ID" value="KAK0640180.1"/>
    <property type="molecule type" value="Genomic_DNA"/>
</dbReference>
<name>A0AA39XUS3_9PEZI</name>
<dbReference type="Proteomes" id="UP001175001">
    <property type="component" value="Unassembled WGS sequence"/>
</dbReference>
<feature type="region of interest" description="Disordered" evidence="1">
    <location>
        <begin position="142"/>
        <end position="221"/>
    </location>
</feature>
<evidence type="ECO:0000256" key="1">
    <source>
        <dbReference type="SAM" id="MobiDB-lite"/>
    </source>
</evidence>
<keyword evidence="3" id="KW-1185">Reference proteome</keyword>
<accession>A0AA39XUS3</accession>